<dbReference type="Gene3D" id="3.40.800.10">
    <property type="entry name" value="Ureohydrolase domain"/>
    <property type="match status" value="1"/>
</dbReference>
<reference evidence="6" key="1">
    <citation type="submission" date="2015-11" db="EMBL/GenBank/DDBJ databases">
        <authorList>
            <person name="Anvar S.Y."/>
        </authorList>
    </citation>
    <scope>NUCLEOTIDE SEQUENCE [LARGE SCALE GENOMIC DNA]</scope>
</reference>
<dbReference type="PROSITE" id="PS51409">
    <property type="entry name" value="ARGINASE_2"/>
    <property type="match status" value="1"/>
</dbReference>
<keyword evidence="2 5" id="KW-0378">Hydrolase</keyword>
<comment type="similarity">
    <text evidence="4">Belongs to the arginase family.</text>
</comment>
<protein>
    <submittedName>
        <fullName evidence="5">Arginase</fullName>
        <ecNumber evidence="5">3.5.3.1</ecNumber>
    </submittedName>
</protein>
<evidence type="ECO:0000256" key="2">
    <source>
        <dbReference type="ARBA" id="ARBA00022801"/>
    </source>
</evidence>
<evidence type="ECO:0000256" key="3">
    <source>
        <dbReference type="ARBA" id="ARBA00023211"/>
    </source>
</evidence>
<dbReference type="GO" id="GO:0005829">
    <property type="term" value="C:cytosol"/>
    <property type="evidence" value="ECO:0007669"/>
    <property type="project" value="TreeGrafter"/>
</dbReference>
<dbReference type="InterPro" id="IPR023696">
    <property type="entry name" value="Ureohydrolase_dom_sf"/>
</dbReference>
<evidence type="ECO:0000256" key="4">
    <source>
        <dbReference type="PROSITE-ProRule" id="PRU00742"/>
    </source>
</evidence>
<dbReference type="GO" id="GO:0030145">
    <property type="term" value="F:manganese ion binding"/>
    <property type="evidence" value="ECO:0007669"/>
    <property type="project" value="TreeGrafter"/>
</dbReference>
<dbReference type="InterPro" id="IPR006035">
    <property type="entry name" value="Ureohydrolase"/>
</dbReference>
<dbReference type="EMBL" id="LN907858">
    <property type="protein sequence ID" value="CUU38920.1"/>
    <property type="molecule type" value="Genomic_DNA"/>
</dbReference>
<evidence type="ECO:0000313" key="5">
    <source>
        <dbReference type="EMBL" id="CUU38920.1"/>
    </source>
</evidence>
<accession>A0A0S4PRD0</accession>
<dbReference type="EC" id="3.5.3.1" evidence="5"/>
<dbReference type="KEGG" id="hty:BN2458_PEG0033"/>
<dbReference type="Pfam" id="PF00491">
    <property type="entry name" value="Arginase"/>
    <property type="match status" value="1"/>
</dbReference>
<evidence type="ECO:0000313" key="6">
    <source>
        <dbReference type="Proteomes" id="UP000064525"/>
    </source>
</evidence>
<organism evidence="5 6">
    <name type="scientific">Helicobacter typhlonius</name>
    <dbReference type="NCBI Taxonomy" id="76936"/>
    <lineage>
        <taxon>Bacteria</taxon>
        <taxon>Pseudomonadati</taxon>
        <taxon>Campylobacterota</taxon>
        <taxon>Epsilonproteobacteria</taxon>
        <taxon>Campylobacterales</taxon>
        <taxon>Helicobacteraceae</taxon>
        <taxon>Helicobacter</taxon>
    </lineage>
</organism>
<dbReference type="GO" id="GO:0004053">
    <property type="term" value="F:arginase activity"/>
    <property type="evidence" value="ECO:0007669"/>
    <property type="project" value="UniProtKB-EC"/>
</dbReference>
<dbReference type="AlphaFoldDB" id="A0A0S4PRD0"/>
<gene>
    <name evidence="5" type="ORF">BN2458_PEG0033</name>
</gene>
<name>A0A0S4PRD0_9HELI</name>
<proteinExistence type="inferred from homology"/>
<dbReference type="CDD" id="cd09999">
    <property type="entry name" value="Arginase-like_1"/>
    <property type="match status" value="1"/>
</dbReference>
<dbReference type="PANTHER" id="PTHR43782:SF3">
    <property type="entry name" value="ARGINASE"/>
    <property type="match status" value="1"/>
</dbReference>
<keyword evidence="3" id="KW-0464">Manganese</keyword>
<sequence length="296" mass="32841">MITTAKGKNMKTNASKTIRLIYPQWQGGDIAHWFKGLPKEEISKGYFLGAKLLELLTHSTSHQTLEVPVSQEFKREVKDGVLDKSDILKQTKAAMKLITESKPDKILTLGGECSVSVAPFSYLASKYGDDVAMLWIDAHPDIGLPNDEYKAYHAMAVTHLLGLGDKEILKVLPAKIPAQNTLLVGLHSEEAKFYAKRQKELGLKALKAKKVSSKKVLQWLQGTKASKVVIHLDLDVLDFSEIYVAVGNSGKLKMKEVAHIIESVSAHYEIVGLSIAELMPKELIKLQNMLQKLPLM</sequence>
<dbReference type="PATRIC" id="fig|76936.10.peg.32"/>
<dbReference type="SUPFAM" id="SSF52768">
    <property type="entry name" value="Arginase/deacetylase"/>
    <property type="match status" value="1"/>
</dbReference>
<keyword evidence="1" id="KW-0479">Metal-binding</keyword>
<evidence type="ECO:0000256" key="1">
    <source>
        <dbReference type="ARBA" id="ARBA00022723"/>
    </source>
</evidence>
<dbReference type="Proteomes" id="UP000064525">
    <property type="component" value="Chromosome I"/>
</dbReference>
<dbReference type="PANTHER" id="PTHR43782">
    <property type="entry name" value="ARGINASE"/>
    <property type="match status" value="1"/>
</dbReference>